<dbReference type="EMBL" id="CAJVPM010000811">
    <property type="protein sequence ID" value="CAG8452647.1"/>
    <property type="molecule type" value="Genomic_DNA"/>
</dbReference>
<proteinExistence type="predicted"/>
<keyword evidence="2" id="KW-1185">Reference proteome</keyword>
<accession>A0ACA9K4Z1</accession>
<protein>
    <submittedName>
        <fullName evidence="1">4299_t:CDS:1</fullName>
    </submittedName>
</protein>
<evidence type="ECO:0000313" key="2">
    <source>
        <dbReference type="Proteomes" id="UP000789860"/>
    </source>
</evidence>
<organism evidence="1 2">
    <name type="scientific">Scutellospora calospora</name>
    <dbReference type="NCBI Taxonomy" id="85575"/>
    <lineage>
        <taxon>Eukaryota</taxon>
        <taxon>Fungi</taxon>
        <taxon>Fungi incertae sedis</taxon>
        <taxon>Mucoromycota</taxon>
        <taxon>Glomeromycotina</taxon>
        <taxon>Glomeromycetes</taxon>
        <taxon>Diversisporales</taxon>
        <taxon>Gigasporaceae</taxon>
        <taxon>Scutellospora</taxon>
    </lineage>
</organism>
<dbReference type="Proteomes" id="UP000789860">
    <property type="component" value="Unassembled WGS sequence"/>
</dbReference>
<comment type="caution">
    <text evidence="1">The sequence shown here is derived from an EMBL/GenBank/DDBJ whole genome shotgun (WGS) entry which is preliminary data.</text>
</comment>
<name>A0ACA9K4Z1_9GLOM</name>
<evidence type="ECO:0000313" key="1">
    <source>
        <dbReference type="EMBL" id="CAG8452647.1"/>
    </source>
</evidence>
<sequence>MSKVKPKKGILHPLKICYTLSSGFVEPVLKTFNSPIQDVTYGRELIPISPAEQILRSEPYVHSEYKIPFQFNGKTNKLIYYQTWSLPTAKVIRDVDIVFIHGLNDYGGRFSEICSPILEQGFRIIAPDLPGFGRSSGLHAYFDDTQELIDAVHLVINHVKEQNARENKNPKTILLGESLGGMIVLTYAIKHPETFDAFNVLCPLVYVSPESRPGKIAEMTAKALVKTPLGRLPLVAAHRGKFSSDPKVEQEFLDDPMTYSGNLRCATGLALSSNIEWLGSNLKEIKKPFLAQHGLNDRATDCNGSRDLYNKVQTPEDQKSIILYENCEHLMLRDPVAADKVIKDSIDWFISMEKKLKS</sequence>
<reference evidence="1" key="1">
    <citation type="submission" date="2021-06" db="EMBL/GenBank/DDBJ databases">
        <authorList>
            <person name="Kallberg Y."/>
            <person name="Tangrot J."/>
            <person name="Rosling A."/>
        </authorList>
    </citation>
    <scope>NUCLEOTIDE SEQUENCE</scope>
    <source>
        <strain evidence="1">AU212A</strain>
    </source>
</reference>
<gene>
    <name evidence="1" type="ORF">SCALOS_LOCUS1255</name>
</gene>